<evidence type="ECO:0000313" key="1">
    <source>
        <dbReference type="EMBL" id="MES1920480.1"/>
    </source>
</evidence>
<dbReference type="EMBL" id="JBDODL010000692">
    <property type="protein sequence ID" value="MES1920480.1"/>
    <property type="molecule type" value="Genomic_DNA"/>
</dbReference>
<feature type="non-terminal residue" evidence="1">
    <location>
        <position position="132"/>
    </location>
</feature>
<accession>A0ABV2ALG1</accession>
<comment type="caution">
    <text evidence="1">The sequence shown here is derived from an EMBL/GenBank/DDBJ whole genome shotgun (WGS) entry which is preliminary data.</text>
</comment>
<reference evidence="1 2" key="1">
    <citation type="journal article" date="2024" name="BMC Biol.">
        <title>Comparative genomics of Ascetosporea gives new insight into the evolutionary basis for animal parasitism in Rhizaria.</title>
        <authorList>
            <person name="Hiltunen Thoren M."/>
            <person name="Onut-Brannstrom I."/>
            <person name="Alfjorden A."/>
            <person name="Peckova H."/>
            <person name="Swords F."/>
            <person name="Hooper C."/>
            <person name="Holzer A.S."/>
            <person name="Bass D."/>
            <person name="Burki F."/>
        </authorList>
    </citation>
    <scope>NUCLEOTIDE SEQUENCE [LARGE SCALE GENOMIC DNA]</scope>
    <source>
        <strain evidence="1">20-A016</strain>
    </source>
</reference>
<proteinExistence type="predicted"/>
<name>A0ABV2ALG1_9EUKA</name>
<dbReference type="Proteomes" id="UP001439008">
    <property type="component" value="Unassembled WGS sequence"/>
</dbReference>
<protein>
    <submittedName>
        <fullName evidence="1">Uncharacterized protein</fullName>
    </submittedName>
</protein>
<keyword evidence="2" id="KW-1185">Reference proteome</keyword>
<organism evidence="1 2">
    <name type="scientific">Bonamia ostreae</name>
    <dbReference type="NCBI Taxonomy" id="126728"/>
    <lineage>
        <taxon>Eukaryota</taxon>
        <taxon>Sar</taxon>
        <taxon>Rhizaria</taxon>
        <taxon>Endomyxa</taxon>
        <taxon>Ascetosporea</taxon>
        <taxon>Haplosporida</taxon>
        <taxon>Bonamia</taxon>
    </lineage>
</organism>
<gene>
    <name evidence="1" type="ORF">MHBO_002145</name>
</gene>
<sequence>MSDLKTIYKLLRNKGYTITKPAYEKLCRFLKSPENSKKNMVDLLNAVLENIQKDKKCKMILETDDVSRALDKLYSNYKKSSTIFLSSKIGDGSNLSDENFIERKFSIFANRFNKLLKIAKKGFASSNGDIEK</sequence>
<evidence type="ECO:0000313" key="2">
    <source>
        <dbReference type="Proteomes" id="UP001439008"/>
    </source>
</evidence>